<organism evidence="2 3">
    <name type="scientific">Oldenlandia corymbosa var. corymbosa</name>
    <dbReference type="NCBI Taxonomy" id="529605"/>
    <lineage>
        <taxon>Eukaryota</taxon>
        <taxon>Viridiplantae</taxon>
        <taxon>Streptophyta</taxon>
        <taxon>Embryophyta</taxon>
        <taxon>Tracheophyta</taxon>
        <taxon>Spermatophyta</taxon>
        <taxon>Magnoliopsida</taxon>
        <taxon>eudicotyledons</taxon>
        <taxon>Gunneridae</taxon>
        <taxon>Pentapetalae</taxon>
        <taxon>asterids</taxon>
        <taxon>lamiids</taxon>
        <taxon>Gentianales</taxon>
        <taxon>Rubiaceae</taxon>
        <taxon>Rubioideae</taxon>
        <taxon>Spermacoceae</taxon>
        <taxon>Hedyotis-Oldenlandia complex</taxon>
        <taxon>Oldenlandia</taxon>
    </lineage>
</organism>
<evidence type="ECO:0000313" key="2">
    <source>
        <dbReference type="EMBL" id="CAI9096732.1"/>
    </source>
</evidence>
<name>A0AAV1CQE2_OLDCO</name>
<dbReference type="Proteomes" id="UP001161247">
    <property type="component" value="Chromosome 2"/>
</dbReference>
<dbReference type="EMBL" id="OX459119">
    <property type="protein sequence ID" value="CAI9096732.1"/>
    <property type="molecule type" value="Genomic_DNA"/>
</dbReference>
<protein>
    <submittedName>
        <fullName evidence="2">OLC1v1032941C1</fullName>
    </submittedName>
</protein>
<keyword evidence="3" id="KW-1185">Reference proteome</keyword>
<dbReference type="PANTHER" id="PTHR33782">
    <property type="entry name" value="OS01G0121600 PROTEIN"/>
    <property type="match status" value="1"/>
</dbReference>
<gene>
    <name evidence="2" type="ORF">OLC1_LOCUS7412</name>
</gene>
<sequence>MAASISASSSSSINSQYLANSVPKPFSPISRRSRYGARTTTLAMRRRSEAGHHQDYNCGSSRNMVDENMIVLRKRIHEMKMVERNYEPPSEWMDWEKSYYTRYDSMICEAVGILQLILMNTRPSLAIGMIALFSMSVPTSLFVVISQLMGFTNGILAHGIPLS</sequence>
<accession>A0AAV1CQE2</accession>
<evidence type="ECO:0000256" key="1">
    <source>
        <dbReference type="SAM" id="Phobius"/>
    </source>
</evidence>
<dbReference type="AlphaFoldDB" id="A0AAV1CQE2"/>
<reference evidence="2" key="1">
    <citation type="submission" date="2023-03" db="EMBL/GenBank/DDBJ databases">
        <authorList>
            <person name="Julca I."/>
        </authorList>
    </citation>
    <scope>NUCLEOTIDE SEQUENCE</scope>
</reference>
<feature type="transmembrane region" description="Helical" evidence="1">
    <location>
        <begin position="125"/>
        <end position="145"/>
    </location>
</feature>
<proteinExistence type="predicted"/>
<keyword evidence="1" id="KW-0472">Membrane</keyword>
<keyword evidence="1" id="KW-1133">Transmembrane helix</keyword>
<evidence type="ECO:0000313" key="3">
    <source>
        <dbReference type="Proteomes" id="UP001161247"/>
    </source>
</evidence>
<keyword evidence="1" id="KW-0812">Transmembrane</keyword>
<dbReference type="PANTHER" id="PTHR33782:SF5">
    <property type="entry name" value="MEDIATOR OF RNA POLYMERASE II TRANSCRIPTION SUBUNIT"/>
    <property type="match status" value="1"/>
</dbReference>